<dbReference type="GO" id="GO:0005886">
    <property type="term" value="C:plasma membrane"/>
    <property type="evidence" value="ECO:0007669"/>
    <property type="project" value="UniProtKB-SubCell"/>
</dbReference>
<feature type="transmembrane region" description="Helical" evidence="8">
    <location>
        <begin position="63"/>
        <end position="84"/>
    </location>
</feature>
<keyword evidence="5 8" id="KW-1133">Transmembrane helix</keyword>
<keyword evidence="3" id="KW-1003">Cell membrane</keyword>
<dbReference type="GO" id="GO:0022857">
    <property type="term" value="F:transmembrane transporter activity"/>
    <property type="evidence" value="ECO:0007669"/>
    <property type="project" value="InterPro"/>
</dbReference>
<dbReference type="AlphaFoldDB" id="A0A286DLC0"/>
<evidence type="ECO:0000256" key="6">
    <source>
        <dbReference type="ARBA" id="ARBA00023136"/>
    </source>
</evidence>
<dbReference type="SUPFAM" id="SSF103473">
    <property type="entry name" value="MFS general substrate transporter"/>
    <property type="match status" value="1"/>
</dbReference>
<gene>
    <name evidence="10" type="ORF">SAMN06297387_101643</name>
</gene>
<dbReference type="PANTHER" id="PTHR23513:SF6">
    <property type="entry name" value="MAJOR FACILITATOR SUPERFAMILY ASSOCIATED DOMAIN-CONTAINING PROTEIN"/>
    <property type="match status" value="1"/>
</dbReference>
<feature type="transmembrane region" description="Helical" evidence="8">
    <location>
        <begin position="394"/>
        <end position="414"/>
    </location>
</feature>
<feature type="region of interest" description="Disordered" evidence="7">
    <location>
        <begin position="1"/>
        <end position="20"/>
    </location>
</feature>
<protein>
    <submittedName>
        <fullName evidence="10">Predicted arabinose efflux permease, MFS family</fullName>
    </submittedName>
</protein>
<accession>A0A286DLC0</accession>
<feature type="compositionally biased region" description="Polar residues" evidence="7">
    <location>
        <begin position="1"/>
        <end position="12"/>
    </location>
</feature>
<dbReference type="InterPro" id="IPR020846">
    <property type="entry name" value="MFS_dom"/>
</dbReference>
<comment type="subcellular location">
    <subcellularLocation>
        <location evidence="1">Cell membrane</location>
        <topology evidence="1">Multi-pass membrane protein</topology>
    </subcellularLocation>
</comment>
<evidence type="ECO:0000256" key="2">
    <source>
        <dbReference type="ARBA" id="ARBA00022448"/>
    </source>
</evidence>
<keyword evidence="4 8" id="KW-0812">Transmembrane</keyword>
<keyword evidence="6 8" id="KW-0472">Membrane</keyword>
<feature type="transmembrane region" description="Helical" evidence="8">
    <location>
        <begin position="329"/>
        <end position="353"/>
    </location>
</feature>
<keyword evidence="11" id="KW-1185">Reference proteome</keyword>
<dbReference type="Pfam" id="PF05977">
    <property type="entry name" value="MFS_3"/>
    <property type="match status" value="1"/>
</dbReference>
<evidence type="ECO:0000313" key="10">
    <source>
        <dbReference type="EMBL" id="SOD59512.1"/>
    </source>
</evidence>
<evidence type="ECO:0000256" key="4">
    <source>
        <dbReference type="ARBA" id="ARBA00022692"/>
    </source>
</evidence>
<proteinExistence type="predicted"/>
<feature type="transmembrane region" description="Helical" evidence="8">
    <location>
        <begin position="172"/>
        <end position="196"/>
    </location>
</feature>
<evidence type="ECO:0000256" key="5">
    <source>
        <dbReference type="ARBA" id="ARBA00022989"/>
    </source>
</evidence>
<evidence type="ECO:0000256" key="3">
    <source>
        <dbReference type="ARBA" id="ARBA00022475"/>
    </source>
</evidence>
<keyword evidence="2" id="KW-0813">Transport</keyword>
<dbReference type="InterPro" id="IPR036259">
    <property type="entry name" value="MFS_trans_sf"/>
</dbReference>
<organism evidence="10 11">
    <name type="scientific">Streptomyces zhaozhouensis</name>
    <dbReference type="NCBI Taxonomy" id="1300267"/>
    <lineage>
        <taxon>Bacteria</taxon>
        <taxon>Bacillati</taxon>
        <taxon>Actinomycetota</taxon>
        <taxon>Actinomycetes</taxon>
        <taxon>Kitasatosporales</taxon>
        <taxon>Streptomycetaceae</taxon>
        <taxon>Streptomyces</taxon>
    </lineage>
</organism>
<dbReference type="RefSeq" id="WP_097229360.1">
    <property type="nucleotide sequence ID" value="NZ_OCNE01000001.1"/>
</dbReference>
<evidence type="ECO:0000256" key="1">
    <source>
        <dbReference type="ARBA" id="ARBA00004651"/>
    </source>
</evidence>
<dbReference type="InterPro" id="IPR010290">
    <property type="entry name" value="TM_effector"/>
</dbReference>
<evidence type="ECO:0000313" key="11">
    <source>
        <dbReference type="Proteomes" id="UP000219072"/>
    </source>
</evidence>
<dbReference type="PROSITE" id="PS50850">
    <property type="entry name" value="MFS"/>
    <property type="match status" value="1"/>
</dbReference>
<dbReference type="OrthoDB" id="9815525at2"/>
<sequence>MSETTTADQSEGTPERPPSLWRDRDFVRLWVGHTASQFASQVSTLTVPLVAVMALSSSPDEVGLLRAVGQLPYLLFALFVGVLVDRWRRRNVMVVADFARALALGAIPLFWALDALGTPVLYAVMLVVGTFTVLFDVAYQAYLPRLIDRESLARGNSLMESSRSGAQIGGPAFGGVLVSLLTAPVAIVASCVTYLVSAISIQRIRRPEPEPDPTAAKGGVLRQIREGVGLVARDPMLRTVAATACVFNFFFSAFMTAYLLFLPRDLELSGAAVGLCLAAFGPGFLVGALVAGTAPGRLGYGPVLVLSAAVSDGVMLLVGAMHGSGALTVAGLVVINFLYAAFAQTFNVALMAVRQAITPDEIQGRVVATIRFLGVGLAPLGSALGGVLGGAAGLRASLLVAAGGMCLAPLVLLISPLARLGRELPEHVEQPGKRA</sequence>
<dbReference type="Gene3D" id="1.20.1250.20">
    <property type="entry name" value="MFS general substrate transporter like domains"/>
    <property type="match status" value="1"/>
</dbReference>
<dbReference type="CDD" id="cd06173">
    <property type="entry name" value="MFS_MefA_like"/>
    <property type="match status" value="1"/>
</dbReference>
<feature type="transmembrane region" description="Helical" evidence="8">
    <location>
        <begin position="268"/>
        <end position="291"/>
    </location>
</feature>
<reference evidence="10 11" key="1">
    <citation type="submission" date="2017-09" db="EMBL/GenBank/DDBJ databases">
        <authorList>
            <person name="Ehlers B."/>
            <person name="Leendertz F.H."/>
        </authorList>
    </citation>
    <scope>NUCLEOTIDE SEQUENCE [LARGE SCALE GENOMIC DNA]</scope>
    <source>
        <strain evidence="10 11">CGMCC 4.7095</strain>
    </source>
</reference>
<name>A0A286DLC0_9ACTN</name>
<dbReference type="Proteomes" id="UP000219072">
    <property type="component" value="Unassembled WGS sequence"/>
</dbReference>
<feature type="transmembrane region" description="Helical" evidence="8">
    <location>
        <begin position="240"/>
        <end position="262"/>
    </location>
</feature>
<evidence type="ECO:0000256" key="8">
    <source>
        <dbReference type="SAM" id="Phobius"/>
    </source>
</evidence>
<feature type="domain" description="Major facilitator superfamily (MFS) profile" evidence="9">
    <location>
        <begin position="237"/>
        <end position="435"/>
    </location>
</feature>
<dbReference type="EMBL" id="OCNE01000001">
    <property type="protein sequence ID" value="SOD59512.1"/>
    <property type="molecule type" value="Genomic_DNA"/>
</dbReference>
<feature type="transmembrane region" description="Helical" evidence="8">
    <location>
        <begin position="365"/>
        <end position="388"/>
    </location>
</feature>
<dbReference type="PANTHER" id="PTHR23513">
    <property type="entry name" value="INTEGRAL MEMBRANE EFFLUX PROTEIN-RELATED"/>
    <property type="match status" value="1"/>
</dbReference>
<evidence type="ECO:0000259" key="9">
    <source>
        <dbReference type="PROSITE" id="PS50850"/>
    </source>
</evidence>
<feature type="transmembrane region" description="Helical" evidence="8">
    <location>
        <begin position="303"/>
        <end position="323"/>
    </location>
</feature>
<evidence type="ECO:0000256" key="7">
    <source>
        <dbReference type="SAM" id="MobiDB-lite"/>
    </source>
</evidence>